<dbReference type="Gene3D" id="1.10.10.60">
    <property type="entry name" value="Homeodomain-like"/>
    <property type="match status" value="1"/>
</dbReference>
<keyword evidence="3" id="KW-1185">Reference proteome</keyword>
<evidence type="ECO:0000313" key="3">
    <source>
        <dbReference type="Proteomes" id="UP001652461"/>
    </source>
</evidence>
<dbReference type="EMBL" id="JAOQKC010000002">
    <property type="protein sequence ID" value="MCU6695634.1"/>
    <property type="molecule type" value="Genomic_DNA"/>
</dbReference>
<dbReference type="Proteomes" id="UP001652461">
    <property type="component" value="Unassembled WGS sequence"/>
</dbReference>
<sequence>MGKMQELHLLIKDVSAENITRLSDFAILQEKIGIHVNVTDSEQNEVVIRYDQEHVQEKLTRKAGRKKKKSDMTVGEVKILQSRGMNRAAIARELGINRSTLQRRIKKAEANTLPDDAFI</sequence>
<organism evidence="2 3">
    <name type="scientific">Laedolimicola ammoniilytica</name>
    <dbReference type="NCBI Taxonomy" id="2981771"/>
    <lineage>
        <taxon>Bacteria</taxon>
        <taxon>Bacillati</taxon>
        <taxon>Bacillota</taxon>
        <taxon>Clostridia</taxon>
        <taxon>Lachnospirales</taxon>
        <taxon>Lachnospiraceae</taxon>
        <taxon>Laedolimicola</taxon>
    </lineage>
</organism>
<dbReference type="RefSeq" id="WP_158361731.1">
    <property type="nucleotide sequence ID" value="NZ_JAOQKC010000002.1"/>
</dbReference>
<reference evidence="2 3" key="1">
    <citation type="journal article" date="2021" name="ISME Commun">
        <title>Automated analysis of genomic sequences facilitates high-throughput and comprehensive description of bacteria.</title>
        <authorList>
            <person name="Hitch T.C.A."/>
        </authorList>
    </citation>
    <scope>NUCLEOTIDE SEQUENCE [LARGE SCALE GENOMIC DNA]</scope>
    <source>
        <strain evidence="2 3">Sanger_04</strain>
    </source>
</reference>
<comment type="caution">
    <text evidence="2">The sequence shown here is derived from an EMBL/GenBank/DDBJ whole genome shotgun (WGS) entry which is preliminary data.</text>
</comment>
<evidence type="ECO:0000259" key="1">
    <source>
        <dbReference type="Pfam" id="PF02954"/>
    </source>
</evidence>
<dbReference type="SUPFAM" id="SSF46689">
    <property type="entry name" value="Homeodomain-like"/>
    <property type="match status" value="1"/>
</dbReference>
<feature type="domain" description="DNA binding HTH" evidence="1">
    <location>
        <begin position="79"/>
        <end position="107"/>
    </location>
</feature>
<dbReference type="InterPro" id="IPR002197">
    <property type="entry name" value="HTH_Fis"/>
</dbReference>
<proteinExistence type="predicted"/>
<protein>
    <submittedName>
        <fullName evidence="2">Helix-turn-helix domain-containing protein</fullName>
    </submittedName>
</protein>
<evidence type="ECO:0000313" key="2">
    <source>
        <dbReference type="EMBL" id="MCU6695634.1"/>
    </source>
</evidence>
<gene>
    <name evidence="2" type="ORF">OCV63_01820</name>
</gene>
<dbReference type="InterPro" id="IPR009057">
    <property type="entry name" value="Homeodomain-like_sf"/>
</dbReference>
<accession>A0ABT2RTJ0</accession>
<name>A0ABT2RTJ0_9FIRM</name>
<dbReference type="Pfam" id="PF02954">
    <property type="entry name" value="HTH_8"/>
    <property type="match status" value="1"/>
</dbReference>